<dbReference type="Proteomes" id="UP000215902">
    <property type="component" value="Unassembled WGS sequence"/>
</dbReference>
<evidence type="ECO:0000313" key="1">
    <source>
        <dbReference type="EMBL" id="PAA79741.1"/>
    </source>
</evidence>
<dbReference type="CDD" id="cd00821">
    <property type="entry name" value="PH"/>
    <property type="match status" value="1"/>
</dbReference>
<organism evidence="1 2">
    <name type="scientific">Macrostomum lignano</name>
    <dbReference type="NCBI Taxonomy" id="282301"/>
    <lineage>
        <taxon>Eukaryota</taxon>
        <taxon>Metazoa</taxon>
        <taxon>Spiralia</taxon>
        <taxon>Lophotrochozoa</taxon>
        <taxon>Platyhelminthes</taxon>
        <taxon>Rhabditophora</taxon>
        <taxon>Macrostomorpha</taxon>
        <taxon>Macrostomida</taxon>
        <taxon>Macrostomidae</taxon>
        <taxon>Macrostomum</taxon>
    </lineage>
</organism>
<keyword evidence="2" id="KW-1185">Reference proteome</keyword>
<accession>A0A267G129</accession>
<reference evidence="1 2" key="1">
    <citation type="submission" date="2017-06" db="EMBL/GenBank/DDBJ databases">
        <title>A platform for efficient transgenesis in Macrostomum lignano, a flatworm model organism for stem cell research.</title>
        <authorList>
            <person name="Berezikov E."/>
        </authorList>
    </citation>
    <scope>NUCLEOTIDE SEQUENCE [LARGE SCALE GENOMIC DNA]</scope>
    <source>
        <strain evidence="1">DV1</strain>
        <tissue evidence="1">Whole organism</tissue>
    </source>
</reference>
<sequence>SDIIGRVRFGQLRRRPCHCRRLSRSAGDVASISTASSSENGSYCCDCFDLKRCVARLGNNLLTLHRLADGGELNLANLTEETLIDRFIIHRMLNVSMAKKKCNLIVFNYSGQQYAMSYKLSESSAPSVNWWLLLAPQQQPLIPAGNSLRQCGTVCGDGHASLWRSASALDLLKSAIGFPADNSTAATASFLAGKRPLRSARVLKRGRRLRGIWRRKLLLVTEDCLGYCSEDRRALSVSGVSVPLHRLAAAYLVPKERTDELRITSACLETNLAFKFATPDEACSWLALLNDLIMRQSKT</sequence>
<dbReference type="SUPFAM" id="SSF50729">
    <property type="entry name" value="PH domain-like"/>
    <property type="match status" value="1"/>
</dbReference>
<proteinExistence type="predicted"/>
<protein>
    <recommendedName>
        <fullName evidence="3">PH domain-containing protein</fullName>
    </recommendedName>
</protein>
<comment type="caution">
    <text evidence="1">The sequence shown here is derived from an EMBL/GenBank/DDBJ whole genome shotgun (WGS) entry which is preliminary data.</text>
</comment>
<dbReference type="EMBL" id="NIVC01000618">
    <property type="protein sequence ID" value="PAA79741.1"/>
    <property type="molecule type" value="Genomic_DNA"/>
</dbReference>
<name>A0A267G129_9PLAT</name>
<dbReference type="AlphaFoldDB" id="A0A267G129"/>
<gene>
    <name evidence="1" type="ORF">BOX15_Mlig025222g2</name>
</gene>
<evidence type="ECO:0000313" key="2">
    <source>
        <dbReference type="Proteomes" id="UP000215902"/>
    </source>
</evidence>
<feature type="non-terminal residue" evidence="1">
    <location>
        <position position="1"/>
    </location>
</feature>
<evidence type="ECO:0008006" key="3">
    <source>
        <dbReference type="Google" id="ProtNLM"/>
    </source>
</evidence>